<dbReference type="NCBIfam" id="NF002469">
    <property type="entry name" value="PRK01712.1"/>
    <property type="match status" value="1"/>
</dbReference>
<organism evidence="6 7">
    <name type="scientific">Candidatus Haliotispira prima</name>
    <dbReference type="NCBI Taxonomy" id="3034016"/>
    <lineage>
        <taxon>Bacteria</taxon>
        <taxon>Pseudomonadati</taxon>
        <taxon>Spirochaetota</taxon>
        <taxon>Spirochaetia</taxon>
        <taxon>Spirochaetales</taxon>
        <taxon>Spirochaetaceae</taxon>
        <taxon>Candidatus Haliotispira</taxon>
    </lineage>
</organism>
<evidence type="ECO:0000256" key="4">
    <source>
        <dbReference type="HAMAP-Rule" id="MF_00167"/>
    </source>
</evidence>
<reference evidence="6 7" key="1">
    <citation type="submission" date="2023-04" db="EMBL/GenBank/DDBJ databases">
        <title>Spirochaete genome identified in red abalone sample constitutes a novel genus.</title>
        <authorList>
            <person name="Sharma S.P."/>
            <person name="Purcell C.M."/>
            <person name="Hyde J.R."/>
            <person name="Severin A.J."/>
        </authorList>
    </citation>
    <scope>NUCLEOTIDE SEQUENCE [LARGE SCALE GENOMIC DNA]</scope>
    <source>
        <strain evidence="6 7">SP-2023</strain>
    </source>
</reference>
<comment type="subunit">
    <text evidence="4">Homodimer; the beta-strands of each monomer intercalate to form a hydrophobic core, while the alpha-helices form wings that extend away from the core.</text>
</comment>
<keyword evidence="1 4" id="KW-0963">Cytoplasm</keyword>
<dbReference type="InterPro" id="IPR036107">
    <property type="entry name" value="CsrA_sf"/>
</dbReference>
<evidence type="ECO:0000256" key="5">
    <source>
        <dbReference type="SAM" id="MobiDB-lite"/>
    </source>
</evidence>
<evidence type="ECO:0000256" key="1">
    <source>
        <dbReference type="ARBA" id="ARBA00022490"/>
    </source>
</evidence>
<dbReference type="InterPro" id="IPR003751">
    <property type="entry name" value="CsrA"/>
</dbReference>
<feature type="compositionally biased region" description="Basic and acidic residues" evidence="5">
    <location>
        <begin position="81"/>
        <end position="92"/>
    </location>
</feature>
<name>A0ABY8MFK5_9SPIO</name>
<proteinExistence type="inferred from homology"/>
<dbReference type="Proteomes" id="UP001228690">
    <property type="component" value="Chromosome"/>
</dbReference>
<gene>
    <name evidence="4 6" type="primary">csrA</name>
    <name evidence="6" type="ORF">P0082_06495</name>
</gene>
<comment type="similarity">
    <text evidence="4">Belongs to the CsrA/RsmA family.</text>
</comment>
<dbReference type="SUPFAM" id="SSF117130">
    <property type="entry name" value="CsrA-like"/>
    <property type="match status" value="1"/>
</dbReference>
<evidence type="ECO:0000313" key="7">
    <source>
        <dbReference type="Proteomes" id="UP001228690"/>
    </source>
</evidence>
<comment type="subcellular location">
    <subcellularLocation>
        <location evidence="4">Cytoplasm</location>
    </subcellularLocation>
</comment>
<keyword evidence="7" id="KW-1185">Reference proteome</keyword>
<dbReference type="PANTHER" id="PTHR34984">
    <property type="entry name" value="CARBON STORAGE REGULATOR"/>
    <property type="match status" value="1"/>
</dbReference>
<dbReference type="Pfam" id="PF02599">
    <property type="entry name" value="CsrA"/>
    <property type="match status" value="1"/>
</dbReference>
<keyword evidence="4" id="KW-0678">Repressor</keyword>
<dbReference type="EMBL" id="CP123443">
    <property type="protein sequence ID" value="WGK68130.1"/>
    <property type="molecule type" value="Genomic_DNA"/>
</dbReference>
<accession>A0ABY8MFK5</accession>
<dbReference type="RefSeq" id="WP_326926296.1">
    <property type="nucleotide sequence ID" value="NZ_CP123443.1"/>
</dbReference>
<keyword evidence="4" id="KW-1005">Bacterial flagellum biogenesis</keyword>
<comment type="function">
    <text evidence="4">A translational regulator that binds mRNA to regulate translation initiation and/or mRNA stability. Usually binds in the 5'-UTR at or near the Shine-Dalgarno sequence preventing ribosome-binding, thus repressing translation. Its main target seems to be the major flagellin gene, while its function is anatagonized by FliW.</text>
</comment>
<feature type="region of interest" description="Disordered" evidence="5">
    <location>
        <begin position="58"/>
        <end position="92"/>
    </location>
</feature>
<evidence type="ECO:0000256" key="3">
    <source>
        <dbReference type="ARBA" id="ARBA00022884"/>
    </source>
</evidence>
<dbReference type="PANTHER" id="PTHR34984:SF1">
    <property type="entry name" value="CARBON STORAGE REGULATOR"/>
    <property type="match status" value="1"/>
</dbReference>
<dbReference type="NCBIfam" id="TIGR00202">
    <property type="entry name" value="csrA"/>
    <property type="match status" value="1"/>
</dbReference>
<evidence type="ECO:0000256" key="2">
    <source>
        <dbReference type="ARBA" id="ARBA00022845"/>
    </source>
</evidence>
<sequence>MLVLSRRQGQSIIVSDTIEISVTEIKGDQVRLGISAPRNVKIFRKEIYEQIQDAMRSAAQSTQSIQGVPGSSKLSDLQKLLQERAGKRNQED</sequence>
<keyword evidence="3 4" id="KW-0694">RNA-binding</keyword>
<feature type="compositionally biased region" description="Low complexity" evidence="5">
    <location>
        <begin position="71"/>
        <end position="80"/>
    </location>
</feature>
<dbReference type="HAMAP" id="MF_00167">
    <property type="entry name" value="CsrA"/>
    <property type="match status" value="1"/>
</dbReference>
<evidence type="ECO:0000313" key="6">
    <source>
        <dbReference type="EMBL" id="WGK68130.1"/>
    </source>
</evidence>
<keyword evidence="2 4" id="KW-0810">Translation regulation</keyword>
<protein>
    <recommendedName>
        <fullName evidence="4">Translational regulator CsrA</fullName>
    </recommendedName>
</protein>
<dbReference type="Gene3D" id="2.60.40.4380">
    <property type="entry name" value="Translational regulator CsrA"/>
    <property type="match status" value="1"/>
</dbReference>